<organism evidence="13 14">
    <name type="scientific">Treponema maltophilum ATCC 51939</name>
    <dbReference type="NCBI Taxonomy" id="1125699"/>
    <lineage>
        <taxon>Bacteria</taxon>
        <taxon>Pseudomonadati</taxon>
        <taxon>Spirochaetota</taxon>
        <taxon>Spirochaetia</taxon>
        <taxon>Spirochaetales</taxon>
        <taxon>Treponemataceae</taxon>
        <taxon>Treponema</taxon>
    </lineage>
</organism>
<keyword evidence="7" id="KW-0408">Iron</keyword>
<name>S3KDJ0_TREMA</name>
<dbReference type="InterPro" id="IPR004462">
    <property type="entry name" value="Desulfoferrodoxin_N"/>
</dbReference>
<dbReference type="STRING" id="1125699.HMPREF9194_00571"/>
<evidence type="ECO:0000256" key="2">
    <source>
        <dbReference type="ARBA" id="ARBA00012679"/>
    </source>
</evidence>
<dbReference type="EMBL" id="ATFF01000006">
    <property type="protein sequence ID" value="EPF30257.1"/>
    <property type="molecule type" value="Genomic_DNA"/>
</dbReference>
<dbReference type="GO" id="GO:0050605">
    <property type="term" value="F:superoxide reductase activity"/>
    <property type="evidence" value="ECO:0007669"/>
    <property type="project" value="UniProtKB-EC"/>
</dbReference>
<dbReference type="PATRIC" id="fig|1125699.3.peg.582"/>
<dbReference type="AlphaFoldDB" id="S3KDJ0"/>
<keyword evidence="6" id="KW-0249">Electron transport</keyword>
<evidence type="ECO:0000313" key="14">
    <source>
        <dbReference type="Proteomes" id="UP000014541"/>
    </source>
</evidence>
<proteinExistence type="inferred from homology"/>
<gene>
    <name evidence="13" type="ORF">HMPREF9194_00571</name>
</gene>
<evidence type="ECO:0000256" key="7">
    <source>
        <dbReference type="ARBA" id="ARBA00023004"/>
    </source>
</evidence>
<evidence type="ECO:0000313" key="13">
    <source>
        <dbReference type="EMBL" id="EPF30257.1"/>
    </source>
</evidence>
<evidence type="ECO:0000256" key="5">
    <source>
        <dbReference type="ARBA" id="ARBA00022723"/>
    </source>
</evidence>
<comment type="function">
    <text evidence="8">Catalyzes the one-electron reduction of superoxide anion radical to hydrogen peroxide at a nonheme ferrous iron center. Plays a fundamental role in case of oxidative stress via its superoxide detoxification activity.</text>
</comment>
<keyword evidence="5" id="KW-0479">Metal-binding</keyword>
<dbReference type="PANTHER" id="PTHR36541:SF1">
    <property type="entry name" value="SUPEROXIDE REDUCTASE-RELATED"/>
    <property type="match status" value="1"/>
</dbReference>
<dbReference type="eggNOG" id="COG2033">
    <property type="taxonomic scope" value="Bacteria"/>
</dbReference>
<keyword evidence="4" id="KW-0813">Transport</keyword>
<accession>S3KDJ0</accession>
<evidence type="ECO:0000256" key="8">
    <source>
        <dbReference type="ARBA" id="ARBA00024690"/>
    </source>
</evidence>
<dbReference type="InterPro" id="IPR038094">
    <property type="entry name" value="Desulfoferrodoxin_N_sf"/>
</dbReference>
<evidence type="ECO:0000256" key="9">
    <source>
        <dbReference type="ARBA" id="ARBA00031398"/>
    </source>
</evidence>
<dbReference type="Gene3D" id="2.60.40.730">
    <property type="entry name" value="SOR catalytic domain"/>
    <property type="match status" value="1"/>
</dbReference>
<sequence length="127" mass="14083">MDDIRFFICKHCGNIITMVHNAGVPVVCCGEKMSELVPGSTDAATEKHVPVVEVNGNEVKVKVGSVAHPMEEKHFIQWVYLQTKEGVQSKHLKPHENPEAVFALTAGDKAVAAYEYCNLHGLWKKEL</sequence>
<reference evidence="13 14" key="1">
    <citation type="submission" date="2013-04" db="EMBL/GenBank/DDBJ databases">
        <title>The Genome Sequence of Treponema maltophilum ATCC 51939.</title>
        <authorList>
            <consortium name="The Broad Institute Genomics Platform"/>
            <person name="Earl A."/>
            <person name="Ward D."/>
            <person name="Feldgarden M."/>
            <person name="Gevers D."/>
            <person name="Leonetti C."/>
            <person name="Blanton J.M."/>
            <person name="Dewhirst F.E."/>
            <person name="Izard J."/>
            <person name="Walker B."/>
            <person name="Young S."/>
            <person name="Zeng Q."/>
            <person name="Gargeya S."/>
            <person name="Fitzgerald M."/>
            <person name="Haas B."/>
            <person name="Abouelleil A."/>
            <person name="Allen A.W."/>
            <person name="Alvarado L."/>
            <person name="Arachchi H.M."/>
            <person name="Berlin A.M."/>
            <person name="Chapman S.B."/>
            <person name="Gainer-Dewar J."/>
            <person name="Goldberg J."/>
            <person name="Griggs A."/>
            <person name="Gujja S."/>
            <person name="Hansen M."/>
            <person name="Howarth C."/>
            <person name="Imamovic A."/>
            <person name="Ireland A."/>
            <person name="Larimer J."/>
            <person name="McCowan C."/>
            <person name="Murphy C."/>
            <person name="Pearson M."/>
            <person name="Poon T.W."/>
            <person name="Priest M."/>
            <person name="Roberts A."/>
            <person name="Saif S."/>
            <person name="Shea T."/>
            <person name="Sisk P."/>
            <person name="Sykes S."/>
            <person name="Wortman J."/>
            <person name="Nusbaum C."/>
            <person name="Birren B."/>
        </authorList>
    </citation>
    <scope>NUCLEOTIDE SEQUENCE [LARGE SCALE GENOMIC DNA]</scope>
    <source>
        <strain evidence="13 14">ATCC 51939</strain>
    </source>
</reference>
<dbReference type="Pfam" id="PF01880">
    <property type="entry name" value="Desulfoferrodox"/>
    <property type="match status" value="1"/>
</dbReference>
<comment type="caution">
    <text evidence="13">The sequence shown here is derived from an EMBL/GenBank/DDBJ whole genome shotgun (WGS) entry which is preliminary data.</text>
</comment>
<dbReference type="NCBIfam" id="TIGR00332">
    <property type="entry name" value="neela_ferrous"/>
    <property type="match status" value="1"/>
</dbReference>
<evidence type="ECO:0000256" key="3">
    <source>
        <dbReference type="ARBA" id="ARBA00014839"/>
    </source>
</evidence>
<dbReference type="Gene3D" id="2.20.28.100">
    <property type="entry name" value="Desulphoferrodoxin, N-terminal domain"/>
    <property type="match status" value="1"/>
</dbReference>
<feature type="domain" description="Desulfoferrodoxin N-terminal" evidence="12">
    <location>
        <begin position="7"/>
        <end position="34"/>
    </location>
</feature>
<keyword evidence="14" id="KW-1185">Reference proteome</keyword>
<dbReference type="InterPro" id="IPR051233">
    <property type="entry name" value="Desulfoferrodoxin_SOR"/>
</dbReference>
<dbReference type="HOGENOM" id="CLU_118960_1_0_12"/>
<evidence type="ECO:0000256" key="6">
    <source>
        <dbReference type="ARBA" id="ARBA00022982"/>
    </source>
</evidence>
<evidence type="ECO:0000259" key="12">
    <source>
        <dbReference type="Pfam" id="PF06397"/>
    </source>
</evidence>
<evidence type="ECO:0000256" key="4">
    <source>
        <dbReference type="ARBA" id="ARBA00022448"/>
    </source>
</evidence>
<dbReference type="RefSeq" id="WP_016524868.1">
    <property type="nucleotide sequence ID" value="NZ_KE332518.1"/>
</dbReference>
<protein>
    <recommendedName>
        <fullName evidence="3">Desulfoferrodoxin</fullName>
        <ecNumber evidence="2">1.15.1.2</ecNumber>
    </recommendedName>
    <alternativeName>
        <fullName evidence="9">Superoxide reductase</fullName>
    </alternativeName>
</protein>
<dbReference type="OrthoDB" id="9814936at2"/>
<evidence type="ECO:0000259" key="11">
    <source>
        <dbReference type="Pfam" id="PF01880"/>
    </source>
</evidence>
<dbReference type="SUPFAM" id="SSF49367">
    <property type="entry name" value="Superoxide reductase-like"/>
    <property type="match status" value="1"/>
</dbReference>
<evidence type="ECO:0000256" key="10">
    <source>
        <dbReference type="ARBA" id="ARBA00047448"/>
    </source>
</evidence>
<evidence type="ECO:0000256" key="1">
    <source>
        <dbReference type="ARBA" id="ARBA00005941"/>
    </source>
</evidence>
<dbReference type="EC" id="1.15.1.2" evidence="2"/>
<dbReference type="InterPro" id="IPR002742">
    <property type="entry name" value="Desulfoferrodoxin_Fe-bd_dom"/>
</dbReference>
<comment type="similarity">
    <text evidence="1">Belongs to the desulfoferrodoxin family.</text>
</comment>
<dbReference type="GO" id="GO:0005506">
    <property type="term" value="F:iron ion binding"/>
    <property type="evidence" value="ECO:0007669"/>
    <property type="project" value="InterPro"/>
</dbReference>
<dbReference type="SUPFAM" id="SSF57802">
    <property type="entry name" value="Rubredoxin-like"/>
    <property type="match status" value="1"/>
</dbReference>
<dbReference type="Pfam" id="PF06397">
    <property type="entry name" value="Desulfoferrod_N"/>
    <property type="match status" value="1"/>
</dbReference>
<dbReference type="InterPro" id="IPR036073">
    <property type="entry name" value="Desulfoferrodoxin_Fe-bd_dom_sf"/>
</dbReference>
<dbReference type="Proteomes" id="UP000014541">
    <property type="component" value="Unassembled WGS sequence"/>
</dbReference>
<comment type="catalytic activity">
    <reaction evidence="10">
        <text>reduced [rubredoxin] + superoxide + 2 H(+) = oxidized [rubredoxin] + H2O2</text>
        <dbReference type="Rhea" id="RHEA:21324"/>
        <dbReference type="Rhea" id="RHEA-COMP:10302"/>
        <dbReference type="Rhea" id="RHEA-COMP:10303"/>
        <dbReference type="ChEBI" id="CHEBI:15378"/>
        <dbReference type="ChEBI" id="CHEBI:16240"/>
        <dbReference type="ChEBI" id="CHEBI:18421"/>
        <dbReference type="ChEBI" id="CHEBI:29033"/>
        <dbReference type="ChEBI" id="CHEBI:29034"/>
        <dbReference type="EC" id="1.15.1.2"/>
    </reaction>
</comment>
<feature type="domain" description="Desulfoferrodoxin ferrous iron-binding" evidence="11">
    <location>
        <begin position="41"/>
        <end position="125"/>
    </location>
</feature>
<dbReference type="PANTHER" id="PTHR36541">
    <property type="entry name" value="SUPEROXIDE REDUCTASE-RELATED"/>
    <property type="match status" value="1"/>
</dbReference>